<protein>
    <submittedName>
        <fullName evidence="2">Nuclear transport factor 2 family protein</fullName>
    </submittedName>
</protein>
<dbReference type="InterPro" id="IPR037401">
    <property type="entry name" value="SnoaL-like"/>
</dbReference>
<dbReference type="EMBL" id="JANTHZ010000001">
    <property type="protein sequence ID" value="MCS0494461.1"/>
    <property type="molecule type" value="Genomic_DNA"/>
</dbReference>
<keyword evidence="3" id="KW-1185">Reference proteome</keyword>
<dbReference type="SUPFAM" id="SSF54427">
    <property type="entry name" value="NTF2-like"/>
    <property type="match status" value="1"/>
</dbReference>
<comment type="caution">
    <text evidence="2">The sequence shown here is derived from an EMBL/GenBank/DDBJ whole genome shotgun (WGS) entry which is preliminary data.</text>
</comment>
<gene>
    <name evidence="2" type="ORF">NVS89_05075</name>
</gene>
<dbReference type="InterPro" id="IPR032710">
    <property type="entry name" value="NTF2-like_dom_sf"/>
</dbReference>
<dbReference type="Gene3D" id="3.10.450.50">
    <property type="match status" value="1"/>
</dbReference>
<dbReference type="Proteomes" id="UP001151088">
    <property type="component" value="Unassembled WGS sequence"/>
</dbReference>
<proteinExistence type="predicted"/>
<evidence type="ECO:0000259" key="1">
    <source>
        <dbReference type="Pfam" id="PF13577"/>
    </source>
</evidence>
<evidence type="ECO:0000313" key="3">
    <source>
        <dbReference type="Proteomes" id="UP001151088"/>
    </source>
</evidence>
<dbReference type="Pfam" id="PF13577">
    <property type="entry name" value="SnoaL_4"/>
    <property type="match status" value="1"/>
</dbReference>
<dbReference type="AlphaFoldDB" id="A0A9X2PCP1"/>
<name>A0A9X2PCP1_9HYPH</name>
<organism evidence="2 3">
    <name type="scientific">Ancylobacter mangrovi</name>
    <dbReference type="NCBI Taxonomy" id="2972472"/>
    <lineage>
        <taxon>Bacteria</taxon>
        <taxon>Pseudomonadati</taxon>
        <taxon>Pseudomonadota</taxon>
        <taxon>Alphaproteobacteria</taxon>
        <taxon>Hyphomicrobiales</taxon>
        <taxon>Xanthobacteraceae</taxon>
        <taxon>Ancylobacter</taxon>
    </lineage>
</organism>
<dbReference type="RefSeq" id="WP_258731412.1">
    <property type="nucleotide sequence ID" value="NZ_JANTHY010000001.1"/>
</dbReference>
<evidence type="ECO:0000313" key="2">
    <source>
        <dbReference type="EMBL" id="MCS0494461.1"/>
    </source>
</evidence>
<accession>A0A9X2PCP1</accession>
<dbReference type="CDD" id="cd00531">
    <property type="entry name" value="NTF2_like"/>
    <property type="match status" value="1"/>
</dbReference>
<reference evidence="2" key="1">
    <citation type="submission" date="2022-08" db="EMBL/GenBank/DDBJ databases">
        <authorList>
            <person name="Li F."/>
        </authorList>
    </citation>
    <scope>NUCLEOTIDE SEQUENCE</scope>
    <source>
        <strain evidence="2">MQZ15Z-1</strain>
    </source>
</reference>
<feature type="domain" description="SnoaL-like" evidence="1">
    <location>
        <begin position="5"/>
        <end position="128"/>
    </location>
</feature>
<sequence>MAKPSAEDRFAIADLFARYMWAIDGGDVDTLVSCFTPDGALESPAVGKYTGADQIRAFATRFAQFRSRGTELRHVLSNMLIDVEGNHAFAKCYLLVFQVRNGASKLLGPGRYEVKLRKDDGEWRFEHRLVVMDHDYELEGI</sequence>